<dbReference type="Gene3D" id="3.30.160.20">
    <property type="match status" value="1"/>
</dbReference>
<dbReference type="GO" id="GO:0003747">
    <property type="term" value="F:translation release factor activity"/>
    <property type="evidence" value="ECO:0007669"/>
    <property type="project" value="InterPro"/>
</dbReference>
<comment type="caution">
    <text evidence="4">The sequence shown here is derived from an EMBL/GenBank/DDBJ whole genome shotgun (WGS) entry which is preliminary data.</text>
</comment>
<dbReference type="EMBL" id="BMKW01000013">
    <property type="protein sequence ID" value="GGJ34598.1"/>
    <property type="molecule type" value="Genomic_DNA"/>
</dbReference>
<evidence type="ECO:0000259" key="3">
    <source>
        <dbReference type="PROSITE" id="PS00745"/>
    </source>
</evidence>
<dbReference type="PANTHER" id="PTHR47814:SF1">
    <property type="entry name" value="PEPTIDYL-TRNA HYDROLASE ARFB"/>
    <property type="match status" value="1"/>
</dbReference>
<dbReference type="GO" id="GO:0072344">
    <property type="term" value="P:rescue of stalled ribosome"/>
    <property type="evidence" value="ECO:0007669"/>
    <property type="project" value="TreeGrafter"/>
</dbReference>
<dbReference type="PANTHER" id="PTHR47814">
    <property type="entry name" value="PEPTIDYL-TRNA HYDROLASE ARFB"/>
    <property type="match status" value="1"/>
</dbReference>
<dbReference type="GO" id="GO:0004045">
    <property type="term" value="F:peptidyl-tRNA hydrolase activity"/>
    <property type="evidence" value="ECO:0007669"/>
    <property type="project" value="TreeGrafter"/>
</dbReference>
<dbReference type="RefSeq" id="WP_373290343.1">
    <property type="nucleotide sequence ID" value="NZ_BMKW01000013.1"/>
</dbReference>
<feature type="compositionally biased region" description="Basic residues" evidence="2">
    <location>
        <begin position="109"/>
        <end position="119"/>
    </location>
</feature>
<evidence type="ECO:0000313" key="4">
    <source>
        <dbReference type="EMBL" id="GGJ34598.1"/>
    </source>
</evidence>
<evidence type="ECO:0000256" key="1">
    <source>
        <dbReference type="ARBA" id="ARBA00010835"/>
    </source>
</evidence>
<dbReference type="SUPFAM" id="SSF75620">
    <property type="entry name" value="Release factor"/>
    <property type="match status" value="1"/>
</dbReference>
<feature type="domain" description="Prokaryotic-type class I peptide chain release factors" evidence="3">
    <location>
        <begin position="22"/>
        <end position="38"/>
    </location>
</feature>
<name>A0A917L116_9PROT</name>
<feature type="compositionally biased region" description="Basic and acidic residues" evidence="2">
    <location>
        <begin position="84"/>
        <end position="98"/>
    </location>
</feature>
<keyword evidence="5" id="KW-1185">Reference proteome</keyword>
<organism evidence="4 5">
    <name type="scientific">Neoroseomonas lacus</name>
    <dbReference type="NCBI Taxonomy" id="287609"/>
    <lineage>
        <taxon>Bacteria</taxon>
        <taxon>Pseudomonadati</taxon>
        <taxon>Pseudomonadota</taxon>
        <taxon>Alphaproteobacteria</taxon>
        <taxon>Acetobacterales</taxon>
        <taxon>Acetobacteraceae</taxon>
        <taxon>Neoroseomonas</taxon>
    </lineage>
</organism>
<dbReference type="InterPro" id="IPR000352">
    <property type="entry name" value="Pep_chain_release_fac_I"/>
</dbReference>
<evidence type="ECO:0000313" key="5">
    <source>
        <dbReference type="Proteomes" id="UP000661507"/>
    </source>
</evidence>
<protein>
    <submittedName>
        <fullName evidence="4">Aminoacyl-tRNA hydrolase</fullName>
    </submittedName>
</protein>
<evidence type="ECO:0000256" key="2">
    <source>
        <dbReference type="SAM" id="MobiDB-lite"/>
    </source>
</evidence>
<dbReference type="FunFam" id="3.30.160.20:FF:000046">
    <property type="entry name" value="Peptidyl-tRNA hydrolase ICT1"/>
    <property type="match status" value="1"/>
</dbReference>
<dbReference type="NCBIfam" id="NF006718">
    <property type="entry name" value="PRK09256.1"/>
    <property type="match status" value="1"/>
</dbReference>
<sequence>MMIRVTARIAIEEDELQEDFLRASGPGGQNVNKLETAVQLRFAAMASPNLPTAVKERLVTLAGRRMTKDGVLVITAQRHRTRERNREDAQERLLELLREAATPPPPPRRATKPSRAAKARRVDEKTRRGTTKRLRGGKPGDE</sequence>
<reference evidence="4" key="2">
    <citation type="submission" date="2020-09" db="EMBL/GenBank/DDBJ databases">
        <authorList>
            <person name="Sun Q."/>
            <person name="Zhou Y."/>
        </authorList>
    </citation>
    <scope>NUCLEOTIDE SEQUENCE</scope>
    <source>
        <strain evidence="4">CGMCC 1.3617</strain>
    </source>
</reference>
<dbReference type="AlphaFoldDB" id="A0A917L116"/>
<accession>A0A917L116</accession>
<gene>
    <name evidence="4" type="ORF">GCM10011320_47930</name>
</gene>
<keyword evidence="4" id="KW-0378">Hydrolase</keyword>
<proteinExistence type="inferred from homology"/>
<dbReference type="GO" id="GO:0043022">
    <property type="term" value="F:ribosome binding"/>
    <property type="evidence" value="ECO:0007669"/>
    <property type="project" value="TreeGrafter"/>
</dbReference>
<dbReference type="Pfam" id="PF00472">
    <property type="entry name" value="RF-1"/>
    <property type="match status" value="1"/>
</dbReference>
<reference evidence="4" key="1">
    <citation type="journal article" date="2014" name="Int. J. Syst. Evol. Microbiol.">
        <title>Complete genome sequence of Corynebacterium casei LMG S-19264T (=DSM 44701T), isolated from a smear-ripened cheese.</title>
        <authorList>
            <consortium name="US DOE Joint Genome Institute (JGI-PGF)"/>
            <person name="Walter F."/>
            <person name="Albersmeier A."/>
            <person name="Kalinowski J."/>
            <person name="Ruckert C."/>
        </authorList>
    </citation>
    <scope>NUCLEOTIDE SEQUENCE</scope>
    <source>
        <strain evidence="4">CGMCC 1.3617</strain>
    </source>
</reference>
<dbReference type="PROSITE" id="PS00745">
    <property type="entry name" value="RF_PROK_I"/>
    <property type="match status" value="1"/>
</dbReference>
<feature type="region of interest" description="Disordered" evidence="2">
    <location>
        <begin position="76"/>
        <end position="142"/>
    </location>
</feature>
<dbReference type="InterPro" id="IPR045853">
    <property type="entry name" value="Pep_chain_release_fac_I_sf"/>
</dbReference>
<comment type="similarity">
    <text evidence="1">Belongs to the prokaryotic/mitochondrial release factor family.</text>
</comment>
<dbReference type="Proteomes" id="UP000661507">
    <property type="component" value="Unassembled WGS sequence"/>
</dbReference>